<dbReference type="AlphaFoldDB" id="A0A0R3QN03"/>
<reference evidence="4" key="1">
    <citation type="submission" date="2017-02" db="UniProtKB">
        <authorList>
            <consortium name="WormBaseParasite"/>
        </authorList>
    </citation>
    <scope>IDENTIFICATION</scope>
</reference>
<reference evidence="2 3" key="2">
    <citation type="submission" date="2018-11" db="EMBL/GenBank/DDBJ databases">
        <authorList>
            <consortium name="Pathogen Informatics"/>
        </authorList>
    </citation>
    <scope>NUCLEOTIDE SEQUENCE [LARGE SCALE GENOMIC DNA]</scope>
</reference>
<dbReference type="EMBL" id="UZAG01015829">
    <property type="protein sequence ID" value="VDO23624.1"/>
    <property type="molecule type" value="Genomic_DNA"/>
</dbReference>
<sequence>METHFKKLPNSSHAQQHRTQKMRGLKVSADILHCERRGDEVEGRGAVKKLVSAPLLHPPNSLSSQLYSPLPDLSPLLIDHSPFHNDANDLILCQELIVLVEKGMTVSLPIESVIHRQVSTVLLIS</sequence>
<name>A0A0R3QN03_9BILA</name>
<evidence type="ECO:0000313" key="3">
    <source>
        <dbReference type="Proteomes" id="UP000280834"/>
    </source>
</evidence>
<gene>
    <name evidence="2" type="ORF">BTMF_LOCUS7139</name>
</gene>
<evidence type="ECO:0000313" key="2">
    <source>
        <dbReference type="EMBL" id="VDO23624.1"/>
    </source>
</evidence>
<organism evidence="4">
    <name type="scientific">Brugia timori</name>
    <dbReference type="NCBI Taxonomy" id="42155"/>
    <lineage>
        <taxon>Eukaryota</taxon>
        <taxon>Metazoa</taxon>
        <taxon>Ecdysozoa</taxon>
        <taxon>Nematoda</taxon>
        <taxon>Chromadorea</taxon>
        <taxon>Rhabditida</taxon>
        <taxon>Spirurina</taxon>
        <taxon>Spiruromorpha</taxon>
        <taxon>Filarioidea</taxon>
        <taxon>Onchocercidae</taxon>
        <taxon>Brugia</taxon>
    </lineage>
</organism>
<protein>
    <submittedName>
        <fullName evidence="2 4">Uncharacterized protein</fullName>
    </submittedName>
</protein>
<feature type="region of interest" description="Disordered" evidence="1">
    <location>
        <begin position="1"/>
        <end position="23"/>
    </location>
</feature>
<evidence type="ECO:0000313" key="4">
    <source>
        <dbReference type="WBParaSite" id="BTMF_0000908801-mRNA-1"/>
    </source>
</evidence>
<evidence type="ECO:0000256" key="1">
    <source>
        <dbReference type="SAM" id="MobiDB-lite"/>
    </source>
</evidence>
<accession>A0A0R3QN03</accession>
<keyword evidence="3" id="KW-1185">Reference proteome</keyword>
<dbReference type="WBParaSite" id="BTMF_0000908801-mRNA-1">
    <property type="protein sequence ID" value="BTMF_0000908801-mRNA-1"/>
    <property type="gene ID" value="BTMF_0000908801"/>
</dbReference>
<proteinExistence type="predicted"/>
<dbReference type="Proteomes" id="UP000280834">
    <property type="component" value="Unassembled WGS sequence"/>
</dbReference>